<dbReference type="SUPFAM" id="SSF52540">
    <property type="entry name" value="P-loop containing nucleoside triphosphate hydrolases"/>
    <property type="match status" value="2"/>
</dbReference>
<protein>
    <recommendedName>
        <fullName evidence="4">Helicase C-terminal domain-containing protein</fullName>
    </recommendedName>
</protein>
<dbReference type="InterPro" id="IPR000330">
    <property type="entry name" value="SNF2_N"/>
</dbReference>
<keyword evidence="3" id="KW-0067">ATP-binding</keyword>
<dbReference type="GO" id="GO:0006281">
    <property type="term" value="P:DNA repair"/>
    <property type="evidence" value="ECO:0007669"/>
    <property type="project" value="TreeGrafter"/>
</dbReference>
<name>V9DI69_9EURO</name>
<proteinExistence type="predicted"/>
<dbReference type="EMBL" id="KI635851">
    <property type="protein sequence ID" value="ETI26604.1"/>
    <property type="molecule type" value="Genomic_DNA"/>
</dbReference>
<dbReference type="InterPro" id="IPR049730">
    <property type="entry name" value="SNF2/RAD54-like_C"/>
</dbReference>
<dbReference type="GO" id="GO:0016787">
    <property type="term" value="F:hydrolase activity"/>
    <property type="evidence" value="ECO:0007669"/>
    <property type="project" value="UniProtKB-KW"/>
</dbReference>
<accession>V9DI69</accession>
<reference evidence="5" key="1">
    <citation type="submission" date="2013-03" db="EMBL/GenBank/DDBJ databases">
        <title>The Genome Sequence of Cladophialophora carrionii CBS 160.54.</title>
        <authorList>
            <consortium name="The Broad Institute Genomics Platform"/>
            <person name="Cuomo C."/>
            <person name="de Hoog S."/>
            <person name="Gorbushina A."/>
            <person name="Walker B."/>
            <person name="Young S.K."/>
            <person name="Zeng Q."/>
            <person name="Gargeya S."/>
            <person name="Fitzgerald M."/>
            <person name="Haas B."/>
            <person name="Abouelleil A."/>
            <person name="Allen A.W."/>
            <person name="Alvarado L."/>
            <person name="Arachchi H.M."/>
            <person name="Berlin A.M."/>
            <person name="Chapman S.B."/>
            <person name="Gainer-Dewar J."/>
            <person name="Goldberg J."/>
            <person name="Griggs A."/>
            <person name="Gujja S."/>
            <person name="Hansen M."/>
            <person name="Howarth C."/>
            <person name="Imamovic A."/>
            <person name="Ireland A."/>
            <person name="Larimer J."/>
            <person name="McCowan C."/>
            <person name="Murphy C."/>
            <person name="Pearson M."/>
            <person name="Poon T.W."/>
            <person name="Priest M."/>
            <person name="Roberts A."/>
            <person name="Saif S."/>
            <person name="Shea T."/>
            <person name="Sisk P."/>
            <person name="Sykes S."/>
            <person name="Wortman J."/>
            <person name="Nusbaum C."/>
            <person name="Birren B."/>
        </authorList>
    </citation>
    <scope>NUCLEOTIDE SEQUENCE [LARGE SCALE GENOMIC DNA]</scope>
    <source>
        <strain evidence="5">CBS 160.54</strain>
    </source>
</reference>
<keyword evidence="1" id="KW-0547">Nucleotide-binding</keyword>
<feature type="domain" description="Helicase C-terminal" evidence="4">
    <location>
        <begin position="516"/>
        <end position="604"/>
    </location>
</feature>
<dbReference type="Gene3D" id="3.40.50.300">
    <property type="entry name" value="P-loop containing nucleotide triphosphate hydrolases"/>
    <property type="match status" value="1"/>
</dbReference>
<dbReference type="GO" id="GO:0008094">
    <property type="term" value="F:ATP-dependent activity, acting on DNA"/>
    <property type="evidence" value="ECO:0007669"/>
    <property type="project" value="TreeGrafter"/>
</dbReference>
<gene>
    <name evidence="5" type="ORF">G647_10418</name>
</gene>
<dbReference type="GeneID" id="19988911"/>
<evidence type="ECO:0000259" key="4">
    <source>
        <dbReference type="SMART" id="SM00490"/>
    </source>
</evidence>
<dbReference type="RefSeq" id="XP_008724631.1">
    <property type="nucleotide sequence ID" value="XM_008726409.1"/>
</dbReference>
<dbReference type="SMART" id="SM00490">
    <property type="entry name" value="HELICc"/>
    <property type="match status" value="1"/>
</dbReference>
<dbReference type="HOGENOM" id="CLU_413868_0_0_1"/>
<keyword evidence="2" id="KW-0378">Hydrolase</keyword>
<dbReference type="Pfam" id="PF00271">
    <property type="entry name" value="Helicase_C"/>
    <property type="match status" value="1"/>
</dbReference>
<evidence type="ECO:0000256" key="2">
    <source>
        <dbReference type="ARBA" id="ARBA00022801"/>
    </source>
</evidence>
<dbReference type="Pfam" id="PF00176">
    <property type="entry name" value="SNF2-rel_dom"/>
    <property type="match status" value="1"/>
</dbReference>
<organism evidence="5">
    <name type="scientific">Cladophialophora carrionii CBS 160.54</name>
    <dbReference type="NCBI Taxonomy" id="1279043"/>
    <lineage>
        <taxon>Eukaryota</taxon>
        <taxon>Fungi</taxon>
        <taxon>Dikarya</taxon>
        <taxon>Ascomycota</taxon>
        <taxon>Pezizomycotina</taxon>
        <taxon>Eurotiomycetes</taxon>
        <taxon>Chaetothyriomycetidae</taxon>
        <taxon>Chaetothyriales</taxon>
        <taxon>Herpotrichiellaceae</taxon>
        <taxon>Cladophialophora</taxon>
    </lineage>
</organism>
<dbReference type="Gene3D" id="3.40.50.10810">
    <property type="entry name" value="Tandem AAA-ATPase domain"/>
    <property type="match status" value="1"/>
</dbReference>
<dbReference type="GO" id="GO:0005634">
    <property type="term" value="C:nucleus"/>
    <property type="evidence" value="ECO:0007669"/>
    <property type="project" value="TreeGrafter"/>
</dbReference>
<evidence type="ECO:0000313" key="5">
    <source>
        <dbReference type="EMBL" id="ETI26604.1"/>
    </source>
</evidence>
<dbReference type="InterPro" id="IPR038718">
    <property type="entry name" value="SNF2-like_sf"/>
</dbReference>
<dbReference type="PANTHER" id="PTHR45626">
    <property type="entry name" value="TRANSCRIPTION TERMINATION FACTOR 2-RELATED"/>
    <property type="match status" value="1"/>
</dbReference>
<evidence type="ECO:0000256" key="1">
    <source>
        <dbReference type="ARBA" id="ARBA00022741"/>
    </source>
</evidence>
<dbReference type="AlphaFoldDB" id="V9DI69"/>
<sequence>MGKPFSSHQSTPDPEGCAQIDVIARHLDTQDAETVLCKGTRDEYVSAELGFDPKLQEQAFRFVKSDHRIEQSLRRTHAWIRIAGVGLSFFPHQLYGAFWLLVYERGPRRGAMLADSMGLGKTTTAYLYILLNHLLADNLNHIRRHPLMHCQPSTVDRPQAHDARCPISHFFGIECACQESSVAFQLGLTARNGASLIFVPAGLVGLWESEFGKLGLARHLGLRLYIQHRNFTSRRIPHSPTTSGCVSTAATADEGVVAGSLAPQDTAVSLYRILEALVHDVKEPPNFVALTGTPMLRNGVRDMVALVHVINQVSPALRGHPDFTDFSQLSQLQRIADDFLHSQTGPRGGSDLVVATVHRLLGAYCIRRHAQSFQNGKTLAHIPPLVCYEVSCPLPAGDGAQYVRDAESMLKKRLSKTLRSQLDRWQTEGGSTADFRVDLGLLLENVRIARLLASFPALARYGPRCNLTWNGIKSNEASSGKLQALRRFIDLWRPTRSYDGLAEGLVVISEFTMVCHVVDCFLTAMGVPCVWLHVDTGKQRQELVDAFQSPLAHPHVPPFRVIIGTSQIIGQGLTLTRSHRTILMEPSRHAAVEAQNADRTHRLGSQTDKCRFYRFVNPASGIERFLVESQERQRDLHHGIEWLAAVSRLPSDGGNEELELKDG</sequence>
<dbReference type="VEuPathDB" id="FungiDB:G647_10418"/>
<dbReference type="OrthoDB" id="4161342at2759"/>
<dbReference type="InterPro" id="IPR001650">
    <property type="entry name" value="Helicase_C-like"/>
</dbReference>
<evidence type="ECO:0000256" key="3">
    <source>
        <dbReference type="ARBA" id="ARBA00022840"/>
    </source>
</evidence>
<dbReference type="InterPro" id="IPR050628">
    <property type="entry name" value="SNF2_RAD54_helicase_TF"/>
</dbReference>
<dbReference type="InterPro" id="IPR027417">
    <property type="entry name" value="P-loop_NTPase"/>
</dbReference>
<dbReference type="GO" id="GO:0005524">
    <property type="term" value="F:ATP binding"/>
    <property type="evidence" value="ECO:0007669"/>
    <property type="project" value="UniProtKB-KW"/>
</dbReference>
<dbReference type="CDD" id="cd18793">
    <property type="entry name" value="SF2_C_SNF"/>
    <property type="match status" value="1"/>
</dbReference>
<dbReference type="Proteomes" id="UP000030678">
    <property type="component" value="Unassembled WGS sequence"/>
</dbReference>